<gene>
    <name evidence="2" type="ORF">DFQ12_0892</name>
</gene>
<protein>
    <submittedName>
        <fullName evidence="2">Uncharacterized protein</fullName>
    </submittedName>
</protein>
<dbReference type="RefSeq" id="WP_120257761.1">
    <property type="nucleotide sequence ID" value="NZ_RAPY01000001.1"/>
</dbReference>
<name>A0A420BH63_SPHD1</name>
<reference evidence="2 3" key="1">
    <citation type="submission" date="2018-09" db="EMBL/GenBank/DDBJ databases">
        <title>Genomic Encyclopedia of Type Strains, Phase III (KMG-III): the genomes of soil and plant-associated and newly described type strains.</title>
        <authorList>
            <person name="Whitman W."/>
        </authorList>
    </citation>
    <scope>NUCLEOTIDE SEQUENCE [LARGE SCALE GENOMIC DNA]</scope>
    <source>
        <strain evidence="2 3">CECT 7938</strain>
    </source>
</reference>
<dbReference type="AlphaFoldDB" id="A0A420BH63"/>
<evidence type="ECO:0000256" key="1">
    <source>
        <dbReference type="SAM" id="Phobius"/>
    </source>
</evidence>
<keyword evidence="1" id="KW-0472">Membrane</keyword>
<proteinExistence type="predicted"/>
<keyword evidence="3" id="KW-1185">Reference proteome</keyword>
<feature type="transmembrane region" description="Helical" evidence="1">
    <location>
        <begin position="28"/>
        <end position="48"/>
    </location>
</feature>
<evidence type="ECO:0000313" key="3">
    <source>
        <dbReference type="Proteomes" id="UP000286246"/>
    </source>
</evidence>
<organism evidence="2 3">
    <name type="scientific">Sphingobacterium detergens</name>
    <dbReference type="NCBI Taxonomy" id="1145106"/>
    <lineage>
        <taxon>Bacteria</taxon>
        <taxon>Pseudomonadati</taxon>
        <taxon>Bacteroidota</taxon>
        <taxon>Sphingobacteriia</taxon>
        <taxon>Sphingobacteriales</taxon>
        <taxon>Sphingobacteriaceae</taxon>
        <taxon>Sphingobacterium</taxon>
    </lineage>
</organism>
<dbReference type="OrthoDB" id="8082231at2"/>
<keyword evidence="1" id="KW-0812">Transmembrane</keyword>
<keyword evidence="1" id="KW-1133">Transmembrane helix</keyword>
<evidence type="ECO:0000313" key="2">
    <source>
        <dbReference type="EMBL" id="RKE56040.1"/>
    </source>
</evidence>
<sequence>MERPYRGIATLHETPSGYHIAVPAKKHLPIVIIFSLWLVGWILSIISVSSLLEDFYDTINGSLGIEGMFIMVWLAFWIAGGLFVMKTLIWYLIGQEIIIIDHEQISIARKNDLLFRQKIYDLREAKRFHVEEEPFEFVFWGRRNDLGVFRNRGTIRFDYGLKTIKFANDMDEAEAKHILEKLRSSGYLTAANFN</sequence>
<feature type="transmembrane region" description="Helical" evidence="1">
    <location>
        <begin position="68"/>
        <end position="93"/>
    </location>
</feature>
<comment type="caution">
    <text evidence="2">The sequence shown here is derived from an EMBL/GenBank/DDBJ whole genome shotgun (WGS) entry which is preliminary data.</text>
</comment>
<accession>A0A420BH63</accession>
<dbReference type="EMBL" id="RAPY01000001">
    <property type="protein sequence ID" value="RKE56040.1"/>
    <property type="molecule type" value="Genomic_DNA"/>
</dbReference>
<dbReference type="Proteomes" id="UP000286246">
    <property type="component" value="Unassembled WGS sequence"/>
</dbReference>